<feature type="repeat" description="ANK" evidence="3">
    <location>
        <begin position="254"/>
        <end position="286"/>
    </location>
</feature>
<evidence type="ECO:0000256" key="2">
    <source>
        <dbReference type="ARBA" id="ARBA00023043"/>
    </source>
</evidence>
<dbReference type="AlphaFoldDB" id="A0A8H4JNF5"/>
<keyword evidence="1" id="KW-0677">Repeat</keyword>
<evidence type="ECO:0000256" key="1">
    <source>
        <dbReference type="ARBA" id="ARBA00022737"/>
    </source>
</evidence>
<dbReference type="PROSITE" id="PS50297">
    <property type="entry name" value="ANK_REP_REGION"/>
    <property type="match status" value="3"/>
</dbReference>
<feature type="repeat" description="ANK" evidence="3">
    <location>
        <begin position="589"/>
        <end position="615"/>
    </location>
</feature>
<sequence length="805" mass="88504">MLVWQILLDGVHANDLFRQEPFECPARSSSESSWKSYIQAAKEDPGFISNVKDSVSLSLGEVDEIEDIILRLYFEDIFYNALDPIPTKRSLGRILAWWRKENGPEVEWCLPDGSQHSKPIQPTLALNLTQFSQSPASLQTQIFRNLEKISQDREDKRADEACFLLAQCYFNGIGTAESYEKGFQCLSTISSTHEAAGLALTRMRASSPNVEYFKPVSTPDPATYPVQAATFGLSEHLSLFLDIFPDLVEAQNEVGETPLICAARHGNKTCVEILVNSGARAGHVSYAGETALHWLVSFPDDVIETVGNLLFSFESLSSSSLVEKSYIPSVAIGPTLVPGTPLHRAVALGRMSVVKFLFDREADCYSSGNVKFDMTALEGARRADDYESLGARFPIQLACASHDDQMIELLVRHQSVKLPLWTSQKKVPRGVFASMQLDNGDGLGCPNILSSSLLGYACDPISRFSRMCIHGKRQEKSLKRTFEILLSIPGLSLERVDYKGRSALLTACMAGDTEVVVHLLSLPGCSSTLETSYMGGWGLNPLLIAAGQNRFVMTKALLDAGANVLARRFNGDTAMVLCAASLLPDLQTQGDTPFSAAVRNHDFDCATLLLEHGADPSQLIGPGGISTALFQVLAVEYDTTAVKFLLELPNISFIVSPQKRFTALHAPVLGMLMYNYYDEFVLDGPGAVYDFLLNKWNKKEHLEACEIRGYTALHWVCLARDLTSIKKLLRAMTKVGADVNIMTGFLGSPVWKTALDVIDDRSSVPSVVSKKGLTAVQRYNENTEKMREMLIAKGAKSRSEGMDAE</sequence>
<dbReference type="OrthoDB" id="4062651at2759"/>
<keyword evidence="4" id="KW-0808">Transferase</keyword>
<protein>
    <submittedName>
        <fullName evidence="4">Serine threonine kinase</fullName>
    </submittedName>
</protein>
<gene>
    <name evidence="4" type="ORF">FACUT_7359</name>
</gene>
<dbReference type="PANTHER" id="PTHR24198:SF165">
    <property type="entry name" value="ANKYRIN REPEAT-CONTAINING PROTEIN-RELATED"/>
    <property type="match status" value="1"/>
</dbReference>
<name>A0A8H4JNF5_9HYPO</name>
<keyword evidence="4" id="KW-0418">Kinase</keyword>
<dbReference type="PANTHER" id="PTHR24198">
    <property type="entry name" value="ANKYRIN REPEAT AND PROTEIN KINASE DOMAIN-CONTAINING PROTEIN"/>
    <property type="match status" value="1"/>
</dbReference>
<dbReference type="SMART" id="SM00248">
    <property type="entry name" value="ANK"/>
    <property type="match status" value="7"/>
</dbReference>
<reference evidence="4 5" key="1">
    <citation type="submission" date="2020-01" db="EMBL/GenBank/DDBJ databases">
        <title>Identification and distribution of gene clusters putatively required for synthesis of sphingolipid metabolism inhibitors in phylogenetically diverse species of the filamentous fungus Fusarium.</title>
        <authorList>
            <person name="Kim H.-S."/>
            <person name="Busman M."/>
            <person name="Brown D.W."/>
            <person name="Divon H."/>
            <person name="Uhlig S."/>
            <person name="Proctor R.H."/>
        </authorList>
    </citation>
    <scope>NUCLEOTIDE SEQUENCE [LARGE SCALE GENOMIC DNA]</scope>
    <source>
        <strain evidence="4 5">NRRL 13308</strain>
    </source>
</reference>
<keyword evidence="2 3" id="KW-0040">ANK repeat</keyword>
<feature type="repeat" description="ANK" evidence="3">
    <location>
        <begin position="340"/>
        <end position="369"/>
    </location>
</feature>
<evidence type="ECO:0000313" key="4">
    <source>
        <dbReference type="EMBL" id="KAF4435171.1"/>
    </source>
</evidence>
<evidence type="ECO:0000256" key="3">
    <source>
        <dbReference type="PROSITE-ProRule" id="PRU00023"/>
    </source>
</evidence>
<dbReference type="SUPFAM" id="SSF48403">
    <property type="entry name" value="Ankyrin repeat"/>
    <property type="match status" value="2"/>
</dbReference>
<keyword evidence="5" id="KW-1185">Reference proteome</keyword>
<dbReference type="InterPro" id="IPR036770">
    <property type="entry name" value="Ankyrin_rpt-contain_sf"/>
</dbReference>
<organism evidence="4 5">
    <name type="scientific">Fusarium acutatum</name>
    <dbReference type="NCBI Taxonomy" id="78861"/>
    <lineage>
        <taxon>Eukaryota</taxon>
        <taxon>Fungi</taxon>
        <taxon>Dikarya</taxon>
        <taxon>Ascomycota</taxon>
        <taxon>Pezizomycotina</taxon>
        <taxon>Sordariomycetes</taxon>
        <taxon>Hypocreomycetidae</taxon>
        <taxon>Hypocreales</taxon>
        <taxon>Nectriaceae</taxon>
        <taxon>Fusarium</taxon>
        <taxon>Fusarium fujikuroi species complex</taxon>
    </lineage>
</organism>
<dbReference type="Gene3D" id="1.25.40.20">
    <property type="entry name" value="Ankyrin repeat-containing domain"/>
    <property type="match status" value="4"/>
</dbReference>
<feature type="repeat" description="ANK" evidence="3">
    <location>
        <begin position="708"/>
        <end position="744"/>
    </location>
</feature>
<dbReference type="EMBL" id="JAADJF010000185">
    <property type="protein sequence ID" value="KAF4435171.1"/>
    <property type="molecule type" value="Genomic_DNA"/>
</dbReference>
<dbReference type="PROSITE" id="PS50088">
    <property type="entry name" value="ANK_REPEAT"/>
    <property type="match status" value="4"/>
</dbReference>
<dbReference type="Pfam" id="PF12796">
    <property type="entry name" value="Ank_2"/>
    <property type="match status" value="2"/>
</dbReference>
<comment type="caution">
    <text evidence="4">The sequence shown here is derived from an EMBL/GenBank/DDBJ whole genome shotgun (WGS) entry which is preliminary data.</text>
</comment>
<proteinExistence type="predicted"/>
<dbReference type="Proteomes" id="UP000536711">
    <property type="component" value="Unassembled WGS sequence"/>
</dbReference>
<evidence type="ECO:0000313" key="5">
    <source>
        <dbReference type="Proteomes" id="UP000536711"/>
    </source>
</evidence>
<accession>A0A8H4JNF5</accession>
<dbReference type="InterPro" id="IPR002110">
    <property type="entry name" value="Ankyrin_rpt"/>
</dbReference>
<dbReference type="GO" id="GO:0016301">
    <property type="term" value="F:kinase activity"/>
    <property type="evidence" value="ECO:0007669"/>
    <property type="project" value="UniProtKB-KW"/>
</dbReference>